<name>V5IDB9_IXORI</name>
<proteinExistence type="evidence at transcript level"/>
<dbReference type="GO" id="GO:0004867">
    <property type="term" value="F:serine-type endopeptidase inhibitor activity"/>
    <property type="evidence" value="ECO:0007669"/>
    <property type="project" value="InterPro"/>
</dbReference>
<accession>V5IDB9</accession>
<evidence type="ECO:0000313" key="2">
    <source>
        <dbReference type="EMBL" id="JAB72261.1"/>
    </source>
</evidence>
<dbReference type="EMBL" id="GANP01012207">
    <property type="protein sequence ID" value="JAB72261.1"/>
    <property type="molecule type" value="mRNA"/>
</dbReference>
<dbReference type="AlphaFoldDB" id="V5IDB9"/>
<reference evidence="2" key="1">
    <citation type="journal article" date="2015" name="Sci. Rep.">
        <title>Tissue- and time-dependent transcription in Ixodes ricinus salivary glands and midguts when blood feeding on the vertebrate host.</title>
        <authorList>
            <person name="Kotsyfakis M."/>
            <person name="Schwarz A."/>
            <person name="Erhart J."/>
            <person name="Ribeiro J.M."/>
        </authorList>
    </citation>
    <scope>NUCLEOTIDE SEQUENCE</scope>
    <source>
        <tissue evidence="2">Salivary gland and midgut</tissue>
    </source>
</reference>
<evidence type="ECO:0000256" key="1">
    <source>
        <dbReference type="SAM" id="SignalP"/>
    </source>
</evidence>
<keyword evidence="1" id="KW-0732">Signal</keyword>
<dbReference type="SUPFAM" id="SSF57362">
    <property type="entry name" value="BPTI-like"/>
    <property type="match status" value="1"/>
</dbReference>
<protein>
    <submittedName>
        <fullName evidence="2">Putative tick kunitz 70</fullName>
    </submittedName>
</protein>
<feature type="signal peptide" evidence="1">
    <location>
        <begin position="1"/>
        <end position="19"/>
    </location>
</feature>
<organism evidence="2">
    <name type="scientific">Ixodes ricinus</name>
    <name type="common">Common tick</name>
    <name type="synonym">Acarus ricinus</name>
    <dbReference type="NCBI Taxonomy" id="34613"/>
    <lineage>
        <taxon>Eukaryota</taxon>
        <taxon>Metazoa</taxon>
        <taxon>Ecdysozoa</taxon>
        <taxon>Arthropoda</taxon>
        <taxon>Chelicerata</taxon>
        <taxon>Arachnida</taxon>
        <taxon>Acari</taxon>
        <taxon>Parasitiformes</taxon>
        <taxon>Ixodida</taxon>
        <taxon>Ixodoidea</taxon>
        <taxon>Ixodidae</taxon>
        <taxon>Ixodinae</taxon>
        <taxon>Ixodes</taxon>
    </lineage>
</organism>
<dbReference type="InterPro" id="IPR036880">
    <property type="entry name" value="Kunitz_BPTI_sf"/>
</dbReference>
<sequence>MKATIALFCFTAAVAYAVAAVPPKSPIIDNGPLDPRCVKPYDCHGDGTWVFYYNTTKGCLKWRLGRDCVGNGNYETLQECLENCAGAPGKQVKSG</sequence>
<feature type="chain" id="PRO_5004738694" evidence="1">
    <location>
        <begin position="20"/>
        <end position="95"/>
    </location>
</feature>